<gene>
    <name evidence="2" type="ORF">BT96DRAFT_939261</name>
</gene>
<protein>
    <submittedName>
        <fullName evidence="2">Uncharacterized protein</fullName>
    </submittedName>
</protein>
<feature type="compositionally biased region" description="Low complexity" evidence="1">
    <location>
        <begin position="146"/>
        <end position="163"/>
    </location>
</feature>
<organism evidence="2 3">
    <name type="scientific">Gymnopus androsaceus JB14</name>
    <dbReference type="NCBI Taxonomy" id="1447944"/>
    <lineage>
        <taxon>Eukaryota</taxon>
        <taxon>Fungi</taxon>
        <taxon>Dikarya</taxon>
        <taxon>Basidiomycota</taxon>
        <taxon>Agaricomycotina</taxon>
        <taxon>Agaricomycetes</taxon>
        <taxon>Agaricomycetidae</taxon>
        <taxon>Agaricales</taxon>
        <taxon>Marasmiineae</taxon>
        <taxon>Omphalotaceae</taxon>
        <taxon>Gymnopus</taxon>
    </lineage>
</organism>
<reference evidence="2" key="1">
    <citation type="journal article" date="2019" name="Environ. Microbiol.">
        <title>Fungal ecological strategies reflected in gene transcription - a case study of two litter decomposers.</title>
        <authorList>
            <person name="Barbi F."/>
            <person name="Kohler A."/>
            <person name="Barry K."/>
            <person name="Baskaran P."/>
            <person name="Daum C."/>
            <person name="Fauchery L."/>
            <person name="Ihrmark K."/>
            <person name="Kuo A."/>
            <person name="LaButti K."/>
            <person name="Lipzen A."/>
            <person name="Morin E."/>
            <person name="Grigoriev I.V."/>
            <person name="Henrissat B."/>
            <person name="Lindahl B."/>
            <person name="Martin F."/>
        </authorList>
    </citation>
    <scope>NUCLEOTIDE SEQUENCE</scope>
    <source>
        <strain evidence="2">JB14</strain>
    </source>
</reference>
<evidence type="ECO:0000313" key="3">
    <source>
        <dbReference type="Proteomes" id="UP000799118"/>
    </source>
</evidence>
<evidence type="ECO:0000256" key="1">
    <source>
        <dbReference type="SAM" id="MobiDB-lite"/>
    </source>
</evidence>
<proteinExistence type="predicted"/>
<keyword evidence="3" id="KW-1185">Reference proteome</keyword>
<dbReference type="EMBL" id="ML769466">
    <property type="protein sequence ID" value="KAE9399719.1"/>
    <property type="molecule type" value="Genomic_DNA"/>
</dbReference>
<name>A0A6A4HMN0_9AGAR</name>
<evidence type="ECO:0000313" key="2">
    <source>
        <dbReference type="EMBL" id="KAE9399719.1"/>
    </source>
</evidence>
<feature type="region of interest" description="Disordered" evidence="1">
    <location>
        <begin position="145"/>
        <end position="202"/>
    </location>
</feature>
<feature type="compositionally biased region" description="Polar residues" evidence="1">
    <location>
        <begin position="171"/>
        <end position="181"/>
    </location>
</feature>
<sequence>MERLGGKCAPCITSKQPCNLGHGMREYLEGLDSFQDILSEAQCLHVIHGCAIEISCQHQELVCQVKYDFLATMACLQSAGSNVATVLHQLVQSALEQVCLSLKNLSFLATAFGWNSIFNLPDLLAYLKVRSQLLCVGKEDEVGGNPVELPSGEPSGSGSVLGPDAVASGAEANTQVDTSASPIVPNNALGQVAGPSSTVPHS</sequence>
<dbReference type="AlphaFoldDB" id="A0A6A4HMN0"/>
<accession>A0A6A4HMN0</accession>
<dbReference type="Proteomes" id="UP000799118">
    <property type="component" value="Unassembled WGS sequence"/>
</dbReference>